<organism evidence="1 2">
    <name type="scientific">Kaistia geumhonensis</name>
    <dbReference type="NCBI Taxonomy" id="410839"/>
    <lineage>
        <taxon>Bacteria</taxon>
        <taxon>Pseudomonadati</taxon>
        <taxon>Pseudomonadota</taxon>
        <taxon>Alphaproteobacteria</taxon>
        <taxon>Hyphomicrobiales</taxon>
        <taxon>Kaistiaceae</taxon>
        <taxon>Kaistia</taxon>
    </lineage>
</organism>
<dbReference type="SUPFAM" id="SSF143744">
    <property type="entry name" value="GlcG-like"/>
    <property type="match status" value="1"/>
</dbReference>
<dbReference type="Gene3D" id="3.30.450.150">
    <property type="entry name" value="Haem-degrading domain"/>
    <property type="match status" value="1"/>
</dbReference>
<sequence>MTDDATLLETLLEQERRLVFDRFDNDTAIALGQKILERARANRQSIVVDISRGDQRLFYAALAGTSADNEFWVAGKVAVVKRFGHSSFYVGQKARLKGVDFADGALVDRATFRAHGGSFPIIVAGVGMVGTATVSGLPQAEDHALVVAVIEEFLAETGMGGGRPEVWTA</sequence>
<dbReference type="EMBL" id="JAUSWJ010000001">
    <property type="protein sequence ID" value="MDQ0517204.1"/>
    <property type="molecule type" value="Genomic_DNA"/>
</dbReference>
<dbReference type="RefSeq" id="WP_266278625.1">
    <property type="nucleotide sequence ID" value="NZ_JAPKNF010000001.1"/>
</dbReference>
<comment type="caution">
    <text evidence="1">The sequence shown here is derived from an EMBL/GenBank/DDBJ whole genome shotgun (WGS) entry which is preliminary data.</text>
</comment>
<dbReference type="PANTHER" id="PTHR28255:SF1">
    <property type="entry name" value="UPF0303 PROTEIN YBR137W"/>
    <property type="match status" value="1"/>
</dbReference>
<accession>A0ABU0M8A3</accession>
<dbReference type="NCBIfam" id="NF002696">
    <property type="entry name" value="PRK02487.1-5"/>
    <property type="match status" value="1"/>
</dbReference>
<keyword evidence="2" id="KW-1185">Reference proteome</keyword>
<protein>
    <submittedName>
        <fullName evidence="1">Uncharacterized protein (UPF0303 family)</fullName>
    </submittedName>
</protein>
<dbReference type="InterPro" id="IPR038084">
    <property type="entry name" value="PduO/GlcC-like_sf"/>
</dbReference>
<evidence type="ECO:0000313" key="2">
    <source>
        <dbReference type="Proteomes" id="UP001223743"/>
    </source>
</evidence>
<evidence type="ECO:0000313" key="1">
    <source>
        <dbReference type="EMBL" id="MDQ0517204.1"/>
    </source>
</evidence>
<dbReference type="Pfam" id="PF03928">
    <property type="entry name" value="HbpS-like"/>
    <property type="match status" value="1"/>
</dbReference>
<dbReference type="PIRSF" id="PIRSF008757">
    <property type="entry name" value="UCP008757"/>
    <property type="match status" value="1"/>
</dbReference>
<dbReference type="InterPro" id="IPR010371">
    <property type="entry name" value="YBR137W-like"/>
</dbReference>
<dbReference type="PANTHER" id="PTHR28255">
    <property type="match status" value="1"/>
</dbReference>
<reference evidence="1 2" key="1">
    <citation type="submission" date="2023-07" db="EMBL/GenBank/DDBJ databases">
        <title>Genomic Encyclopedia of Type Strains, Phase IV (KMG-IV): sequencing the most valuable type-strain genomes for metagenomic binning, comparative biology and taxonomic classification.</title>
        <authorList>
            <person name="Goeker M."/>
        </authorList>
    </citation>
    <scope>NUCLEOTIDE SEQUENCE [LARGE SCALE GENOMIC DNA]</scope>
    <source>
        <strain evidence="1 2">B1-1</strain>
    </source>
</reference>
<dbReference type="Proteomes" id="UP001223743">
    <property type="component" value="Unassembled WGS sequence"/>
</dbReference>
<dbReference type="InterPro" id="IPR005624">
    <property type="entry name" value="PduO/GlcC-like"/>
</dbReference>
<proteinExistence type="predicted"/>
<gene>
    <name evidence="1" type="ORF">QO015_002817</name>
</gene>
<name>A0ABU0M8A3_9HYPH</name>